<proteinExistence type="predicted"/>
<organism evidence="5">
    <name type="scientific">Salvia splendens</name>
    <name type="common">Scarlet sage</name>
    <dbReference type="NCBI Taxonomy" id="180675"/>
    <lineage>
        <taxon>Eukaryota</taxon>
        <taxon>Viridiplantae</taxon>
        <taxon>Streptophyta</taxon>
        <taxon>Embryophyta</taxon>
        <taxon>Tracheophyta</taxon>
        <taxon>Spermatophyta</taxon>
        <taxon>Magnoliopsida</taxon>
        <taxon>eudicotyledons</taxon>
        <taxon>Gunneridae</taxon>
        <taxon>Pentapetalae</taxon>
        <taxon>asterids</taxon>
        <taxon>lamiids</taxon>
        <taxon>Lamiales</taxon>
        <taxon>Lamiaceae</taxon>
        <taxon>Nepetoideae</taxon>
        <taxon>Mentheae</taxon>
        <taxon>Salviinae</taxon>
        <taxon>Salvia</taxon>
        <taxon>Salvia subgen. Calosphace</taxon>
        <taxon>core Calosphace</taxon>
    </lineage>
</organism>
<evidence type="ECO:0000256" key="2">
    <source>
        <dbReference type="ARBA" id="ARBA00022679"/>
    </source>
</evidence>
<reference evidence="5" key="2">
    <citation type="submission" date="2020-08" db="EMBL/GenBank/DDBJ databases">
        <title>Plant Genome Project.</title>
        <authorList>
            <person name="Zhang R.-G."/>
        </authorList>
    </citation>
    <scope>NUCLEOTIDE SEQUENCE</scope>
    <source>
        <strain evidence="5">Huo1</strain>
        <tissue evidence="5">Leaf</tissue>
    </source>
</reference>
<dbReference type="Pfam" id="PF08241">
    <property type="entry name" value="Methyltransf_11"/>
    <property type="match status" value="1"/>
</dbReference>
<sequence>MQAVATGRNEVLVADAVNLPYRTGYGDVAISIAVLHHLSSESRREKAVEELIRIVKKVSLESISETEESVSAEQSLYLPKESEDERSTDIMYPSCKSEDERSDEIKQPVTDLFRQIQLKRVVYVSKNILCHGTYLIIELKLASNVEGAVIVDRFYDKSNWCIILEKTSS</sequence>
<keyword evidence="2" id="KW-0808">Transferase</keyword>
<evidence type="ECO:0000313" key="6">
    <source>
        <dbReference type="Proteomes" id="UP000298416"/>
    </source>
</evidence>
<dbReference type="InterPro" id="IPR029063">
    <property type="entry name" value="SAM-dependent_MTases_sf"/>
</dbReference>
<protein>
    <recommendedName>
        <fullName evidence="4">Methyltransferase type 11 domain-containing protein</fullName>
    </recommendedName>
</protein>
<keyword evidence="6" id="KW-1185">Reference proteome</keyword>
<dbReference type="InterPro" id="IPR013216">
    <property type="entry name" value="Methyltransf_11"/>
</dbReference>
<evidence type="ECO:0000259" key="4">
    <source>
        <dbReference type="Pfam" id="PF08241"/>
    </source>
</evidence>
<dbReference type="GO" id="GO:0009820">
    <property type="term" value="P:alkaloid metabolic process"/>
    <property type="evidence" value="ECO:0007669"/>
    <property type="project" value="UniProtKB-KW"/>
</dbReference>
<gene>
    <name evidence="5" type="ORF">SASPL_141466</name>
</gene>
<evidence type="ECO:0000256" key="3">
    <source>
        <dbReference type="SAM" id="MobiDB-lite"/>
    </source>
</evidence>
<dbReference type="GO" id="GO:0002098">
    <property type="term" value="P:tRNA wobble uridine modification"/>
    <property type="evidence" value="ECO:0007669"/>
    <property type="project" value="TreeGrafter"/>
</dbReference>
<dbReference type="AlphaFoldDB" id="A0A8X8WTP9"/>
<evidence type="ECO:0000256" key="1">
    <source>
        <dbReference type="ARBA" id="ARBA00022603"/>
    </source>
</evidence>
<dbReference type="PANTHER" id="PTHR13069">
    <property type="entry name" value="ALKYLATED DNA REPAIR PROTEIN ALKB HOMOLOG 8"/>
    <property type="match status" value="1"/>
</dbReference>
<dbReference type="GO" id="GO:0106335">
    <property type="term" value="F:tRNA (5-carboxymethyluridine(34)-5-O)-methyltransferase activity"/>
    <property type="evidence" value="ECO:0007669"/>
    <property type="project" value="TreeGrafter"/>
</dbReference>
<dbReference type="InterPro" id="IPR051422">
    <property type="entry name" value="AlkB_tRNA_MeTrf/Diox"/>
</dbReference>
<dbReference type="Proteomes" id="UP000298416">
    <property type="component" value="Unassembled WGS sequence"/>
</dbReference>
<dbReference type="GO" id="GO:0005634">
    <property type="term" value="C:nucleus"/>
    <property type="evidence" value="ECO:0007669"/>
    <property type="project" value="TreeGrafter"/>
</dbReference>
<accession>A0A8X8WTP9</accession>
<dbReference type="GO" id="GO:0005737">
    <property type="term" value="C:cytoplasm"/>
    <property type="evidence" value="ECO:0007669"/>
    <property type="project" value="TreeGrafter"/>
</dbReference>
<dbReference type="PANTHER" id="PTHR13069:SF21">
    <property type="entry name" value="ALKYLATED DNA REPAIR PROTEIN ALKB HOMOLOG 8"/>
    <property type="match status" value="1"/>
</dbReference>
<feature type="domain" description="Methyltransferase type 11" evidence="4">
    <location>
        <begin position="10"/>
        <end position="57"/>
    </location>
</feature>
<feature type="region of interest" description="Disordered" evidence="3">
    <location>
        <begin position="71"/>
        <end position="103"/>
    </location>
</feature>
<reference evidence="5" key="1">
    <citation type="submission" date="2018-01" db="EMBL/GenBank/DDBJ databases">
        <authorList>
            <person name="Mao J.F."/>
        </authorList>
    </citation>
    <scope>NUCLEOTIDE SEQUENCE</scope>
    <source>
        <strain evidence="5">Huo1</strain>
        <tissue evidence="5">Leaf</tissue>
    </source>
</reference>
<dbReference type="GO" id="GO:0030488">
    <property type="term" value="P:tRNA methylation"/>
    <property type="evidence" value="ECO:0007669"/>
    <property type="project" value="TreeGrafter"/>
</dbReference>
<dbReference type="EMBL" id="PNBA02000015">
    <property type="protein sequence ID" value="KAG6399978.1"/>
    <property type="molecule type" value="Genomic_DNA"/>
</dbReference>
<comment type="caution">
    <text evidence="5">The sequence shown here is derived from an EMBL/GenBank/DDBJ whole genome shotgun (WGS) entry which is preliminary data.</text>
</comment>
<keyword evidence="1" id="KW-0489">Methyltransferase</keyword>
<evidence type="ECO:0000313" key="5">
    <source>
        <dbReference type="EMBL" id="KAG6399978.1"/>
    </source>
</evidence>
<name>A0A8X8WTP9_SALSN</name>
<dbReference type="Gene3D" id="3.40.50.150">
    <property type="entry name" value="Vaccinia Virus protein VP39"/>
    <property type="match status" value="1"/>
</dbReference>
<dbReference type="GO" id="GO:0008757">
    <property type="term" value="F:S-adenosylmethionine-dependent methyltransferase activity"/>
    <property type="evidence" value="ECO:0007669"/>
    <property type="project" value="InterPro"/>
</dbReference>
<dbReference type="GO" id="GO:0000049">
    <property type="term" value="F:tRNA binding"/>
    <property type="evidence" value="ECO:0007669"/>
    <property type="project" value="TreeGrafter"/>
</dbReference>
<dbReference type="SUPFAM" id="SSF53335">
    <property type="entry name" value="S-adenosyl-L-methionine-dependent methyltransferases"/>
    <property type="match status" value="1"/>
</dbReference>